<dbReference type="PANTHER" id="PTHR15414:SF0">
    <property type="entry name" value="ENDOPLASMIC RETICULUM LECTIN 1"/>
    <property type="match status" value="1"/>
</dbReference>
<keyword evidence="4" id="KW-1015">Disulfide bond</keyword>
<evidence type="ECO:0000256" key="6">
    <source>
        <dbReference type="ARBA" id="ARBA00041108"/>
    </source>
</evidence>
<evidence type="ECO:0000256" key="8">
    <source>
        <dbReference type="SAM" id="SignalP"/>
    </source>
</evidence>
<dbReference type="EMBL" id="CAJFCV020000001">
    <property type="protein sequence ID" value="CAG9084778.1"/>
    <property type="molecule type" value="Genomic_DNA"/>
</dbReference>
<dbReference type="Gene3D" id="2.70.130.10">
    <property type="entry name" value="Mannose-6-phosphate receptor binding domain"/>
    <property type="match status" value="2"/>
</dbReference>
<reference evidence="10" key="2">
    <citation type="submission" date="2020-09" db="EMBL/GenBank/DDBJ databases">
        <authorList>
            <person name="Kikuchi T."/>
        </authorList>
    </citation>
    <scope>NUCLEOTIDE SEQUENCE</scope>
    <source>
        <strain evidence="10">Ka4C1</strain>
    </source>
</reference>
<evidence type="ECO:0000313" key="12">
    <source>
        <dbReference type="Proteomes" id="UP000659654"/>
    </source>
</evidence>
<feature type="domain" description="MRH" evidence="9">
    <location>
        <begin position="90"/>
        <end position="214"/>
    </location>
</feature>
<reference evidence="13" key="1">
    <citation type="submission" date="2016-11" db="UniProtKB">
        <authorList>
            <consortium name="WormBaseParasite"/>
        </authorList>
    </citation>
    <scope>IDENTIFICATION</scope>
</reference>
<dbReference type="SMR" id="A0A1I7S791"/>
<dbReference type="Proteomes" id="UP000095284">
    <property type="component" value="Unplaced"/>
</dbReference>
<dbReference type="InterPro" id="IPR009011">
    <property type="entry name" value="Man6P_isomerase_rcpt-bd_dom_sf"/>
</dbReference>
<evidence type="ECO:0000313" key="11">
    <source>
        <dbReference type="Proteomes" id="UP000095284"/>
    </source>
</evidence>
<dbReference type="PANTHER" id="PTHR15414">
    <property type="entry name" value="OS-9-RELATED"/>
    <property type="match status" value="1"/>
</dbReference>
<comment type="function">
    <text evidence="5">Probable lectin that binds selectively to improperly folded lumenal proteins. May function in endoplasmic reticulum quality control and endoplasmic reticulum-associated degradation (ERAD) of both non-glycosylated proteins and glycoproteins.</text>
</comment>
<dbReference type="WBParaSite" id="BXY_0888000.1">
    <property type="protein sequence ID" value="BXY_0888000.1"/>
    <property type="gene ID" value="BXY_0888000"/>
</dbReference>
<dbReference type="FunFam" id="2.70.130.10:FF:000001">
    <property type="entry name" value="Endoplasmic reticulum lectin 1"/>
    <property type="match status" value="1"/>
</dbReference>
<evidence type="ECO:0000259" key="9">
    <source>
        <dbReference type="PROSITE" id="PS51914"/>
    </source>
</evidence>
<feature type="chain" id="PRO_5036022083" description="Endoplasmic reticulum lectin 1" evidence="8">
    <location>
        <begin position="16"/>
        <end position="475"/>
    </location>
</feature>
<evidence type="ECO:0000256" key="3">
    <source>
        <dbReference type="ARBA" id="ARBA00022824"/>
    </source>
</evidence>
<dbReference type="InterPro" id="IPR012913">
    <property type="entry name" value="OS9-like_dom"/>
</dbReference>
<evidence type="ECO:0000256" key="5">
    <source>
        <dbReference type="ARBA" id="ARBA00037585"/>
    </source>
</evidence>
<evidence type="ECO:0000256" key="1">
    <source>
        <dbReference type="ARBA" id="ARBA00004240"/>
    </source>
</evidence>
<dbReference type="OrthoDB" id="239053at2759"/>
<dbReference type="AlphaFoldDB" id="A0A1I7S791"/>
<keyword evidence="3" id="KW-0256">Endoplasmic reticulum</keyword>
<accession>A0A1I7S791</accession>
<proteinExistence type="predicted"/>
<dbReference type="GO" id="GO:0030968">
    <property type="term" value="P:endoplasmic reticulum unfolded protein response"/>
    <property type="evidence" value="ECO:0007669"/>
    <property type="project" value="InterPro"/>
</dbReference>
<evidence type="ECO:0000313" key="13">
    <source>
        <dbReference type="WBParaSite" id="BXY_0888000.1"/>
    </source>
</evidence>
<dbReference type="eggNOG" id="KOG3394">
    <property type="taxonomic scope" value="Eukaryota"/>
</dbReference>
<evidence type="ECO:0000256" key="2">
    <source>
        <dbReference type="ARBA" id="ARBA00022729"/>
    </source>
</evidence>
<dbReference type="Pfam" id="PF07915">
    <property type="entry name" value="PRKCSH"/>
    <property type="match status" value="2"/>
</dbReference>
<keyword evidence="12" id="KW-1185">Reference proteome</keyword>
<name>A0A1I7S791_BURXY</name>
<sequence>MKFLFVFYFCLKVSGNFYFNDEVLFNVVTEGHGRIEEEGINPQNLIPIVTADNEKLKCLMPNVNHKPADTMDTYLGPSPSELVNGIYTDKACLLRIEVYWSYEICHGRYIRQFHEEKDSKQVVEFFLGSYSESSNDKEAVDPSNPPKQEINGKTQTYYPVLYQHGTSCDLTGQPRITTVNYVCAEEGMDIFYSLTEISTCVYEAIVGINELCVHPMYKVKVPAENPIRCFAAPEVKTPEPRSLRTFNAELARKAMLPLQVGRGPLMQRTPESNVIDDIYKLFQKSTDPKIKKLLDKHLSTFEERPKKVPENEDTTAMNDFWTGKACLYGGTGWWKYEFCYGHSVAQFHEEKGKTTKIMLGYFDRNTHKEWADTSPSKARKLNEGEVYQVSMFYSRGDVCKEANTLRSCEVRLTCRQEESQDSEKITMYLIEPETCTYVLVVESQLFCDPIQKAGKDGLFPNPAKLDRPHSGHIEL</sequence>
<dbReference type="Proteomes" id="UP000659654">
    <property type="component" value="Unassembled WGS sequence"/>
</dbReference>
<evidence type="ECO:0000256" key="4">
    <source>
        <dbReference type="ARBA" id="ARBA00023157"/>
    </source>
</evidence>
<organism evidence="11 13">
    <name type="scientific">Bursaphelenchus xylophilus</name>
    <name type="common">Pinewood nematode worm</name>
    <name type="synonym">Aphelenchoides xylophilus</name>
    <dbReference type="NCBI Taxonomy" id="6326"/>
    <lineage>
        <taxon>Eukaryota</taxon>
        <taxon>Metazoa</taxon>
        <taxon>Ecdysozoa</taxon>
        <taxon>Nematoda</taxon>
        <taxon>Chromadorea</taxon>
        <taxon>Rhabditida</taxon>
        <taxon>Tylenchina</taxon>
        <taxon>Tylenchomorpha</taxon>
        <taxon>Aphelenchoidea</taxon>
        <taxon>Aphelenchoididae</taxon>
        <taxon>Bursaphelenchus</taxon>
    </lineage>
</organism>
<comment type="subcellular location">
    <subcellularLocation>
        <location evidence="1">Endoplasmic reticulum</location>
    </subcellularLocation>
</comment>
<evidence type="ECO:0000313" key="10">
    <source>
        <dbReference type="EMBL" id="CAD5209595.1"/>
    </source>
</evidence>
<dbReference type="GO" id="GO:0030970">
    <property type="term" value="P:retrograde protein transport, ER to cytosol"/>
    <property type="evidence" value="ECO:0007669"/>
    <property type="project" value="TreeGrafter"/>
</dbReference>
<evidence type="ECO:0000256" key="7">
    <source>
        <dbReference type="ARBA" id="ARBA00041661"/>
    </source>
</evidence>
<dbReference type="PROSITE" id="PS51914">
    <property type="entry name" value="MRH"/>
    <property type="match status" value="2"/>
</dbReference>
<dbReference type="InterPro" id="IPR045149">
    <property type="entry name" value="OS-9-like"/>
</dbReference>
<feature type="domain" description="MRH" evidence="9">
    <location>
        <begin position="324"/>
        <end position="449"/>
    </location>
</feature>
<protein>
    <recommendedName>
        <fullName evidence="6">Endoplasmic reticulum lectin 1</fullName>
    </recommendedName>
    <alternativeName>
        <fullName evidence="7">ER lectin</fullName>
    </alternativeName>
</protein>
<dbReference type="Proteomes" id="UP000582659">
    <property type="component" value="Unassembled WGS sequence"/>
</dbReference>
<feature type="signal peptide" evidence="8">
    <location>
        <begin position="1"/>
        <end position="15"/>
    </location>
</feature>
<dbReference type="SUPFAM" id="SSF50911">
    <property type="entry name" value="Mannose 6-phosphate receptor domain"/>
    <property type="match status" value="2"/>
</dbReference>
<keyword evidence="2 8" id="KW-0732">Signal</keyword>
<dbReference type="EMBL" id="CAJFDI010000001">
    <property type="protein sequence ID" value="CAD5209595.1"/>
    <property type="molecule type" value="Genomic_DNA"/>
</dbReference>
<dbReference type="GO" id="GO:0005788">
    <property type="term" value="C:endoplasmic reticulum lumen"/>
    <property type="evidence" value="ECO:0007669"/>
    <property type="project" value="TreeGrafter"/>
</dbReference>
<gene>
    <name evidence="10" type="ORF">BXYJ_LOCUS1514</name>
</gene>
<dbReference type="InterPro" id="IPR044865">
    <property type="entry name" value="MRH_dom"/>
</dbReference>